<feature type="compositionally biased region" description="Basic and acidic residues" evidence="6">
    <location>
        <begin position="346"/>
        <end position="355"/>
    </location>
</feature>
<sequence length="468" mass="49600">MATAGQDGEQTVVPEAQPTKRQLSRRQTFAICLCQANEGVQITLPYTIAVYMVRDFIGEGNEQRVGQLTGVLAACFCFSQFVTSYPWGMFSDRWGRKRLVVMSNMSSMVSVLAFGLSGNYAMAVTARLLGGLFNCTFMNVKSMIGEATDSSSQAYALAALSTSWGIGTICGPSIGGALANPCDNFAGWFPLCRRGQLFAIRPFLLPCLATALLSFCALLSSIFVLQETLPRLTAAGQLRDAAKRQRGRSKHEQTADGEELEMAALMAPEEPEGKPQATSASTWTPEDIQQPGSLRQQLAKESAQSLHGVHPSTAAKPHMDALHGNHPAKQLAPATANHNAFLAESDERARARTEPDAVFQGGPEPAESRAAAAAAAAFAAKAQLIQSHSTHQPGTESPDSVLQQAALSAAQQQAGGLHSRSHGPVSEGGSTGWGARSSDVESERGIGSEQTQTELASQHRQGGKLDGS</sequence>
<dbReference type="Proteomes" id="UP001489004">
    <property type="component" value="Unassembled WGS sequence"/>
</dbReference>
<dbReference type="SUPFAM" id="SSF103473">
    <property type="entry name" value="MFS general substrate transporter"/>
    <property type="match status" value="1"/>
</dbReference>
<feature type="compositionally biased region" description="Polar residues" evidence="6">
    <location>
        <begin position="384"/>
        <end position="401"/>
    </location>
</feature>
<dbReference type="PRINTS" id="PR01035">
    <property type="entry name" value="TCRTETA"/>
</dbReference>
<feature type="region of interest" description="Disordered" evidence="6">
    <location>
        <begin position="238"/>
        <end position="326"/>
    </location>
</feature>
<proteinExistence type="predicted"/>
<keyword evidence="3 7" id="KW-0812">Transmembrane</keyword>
<feature type="compositionally biased region" description="Low complexity" evidence="6">
    <location>
        <begin position="402"/>
        <end position="414"/>
    </location>
</feature>
<feature type="transmembrane region" description="Helical" evidence="7">
    <location>
        <begin position="68"/>
        <end position="88"/>
    </location>
</feature>
<dbReference type="Gene3D" id="1.20.1250.20">
    <property type="entry name" value="MFS general substrate transporter like domains"/>
    <property type="match status" value="1"/>
</dbReference>
<comment type="subcellular location">
    <subcellularLocation>
        <location evidence="1">Membrane</location>
        <topology evidence="1">Multi-pass membrane protein</topology>
    </subcellularLocation>
</comment>
<keyword evidence="4 7" id="KW-1133">Transmembrane helix</keyword>
<evidence type="ECO:0000256" key="6">
    <source>
        <dbReference type="SAM" id="MobiDB-lite"/>
    </source>
</evidence>
<evidence type="ECO:0000256" key="3">
    <source>
        <dbReference type="ARBA" id="ARBA00022692"/>
    </source>
</evidence>
<evidence type="ECO:0000313" key="8">
    <source>
        <dbReference type="EMBL" id="KAK9823826.1"/>
    </source>
</evidence>
<dbReference type="EMBL" id="JALJOR010000002">
    <property type="protein sequence ID" value="KAK9823826.1"/>
    <property type="molecule type" value="Genomic_DNA"/>
</dbReference>
<comment type="caution">
    <text evidence="8">The sequence shown here is derived from an EMBL/GenBank/DDBJ whole genome shotgun (WGS) entry which is preliminary data.</text>
</comment>
<dbReference type="PANTHER" id="PTHR23504">
    <property type="entry name" value="MAJOR FACILITATOR SUPERFAMILY DOMAIN-CONTAINING PROTEIN 10"/>
    <property type="match status" value="1"/>
</dbReference>
<dbReference type="GO" id="GO:0022857">
    <property type="term" value="F:transmembrane transporter activity"/>
    <property type="evidence" value="ECO:0007669"/>
    <property type="project" value="InterPro"/>
</dbReference>
<keyword evidence="9" id="KW-1185">Reference proteome</keyword>
<evidence type="ECO:0000256" key="1">
    <source>
        <dbReference type="ARBA" id="ARBA00004141"/>
    </source>
</evidence>
<feature type="compositionally biased region" description="Polar residues" evidence="6">
    <location>
        <begin position="448"/>
        <end position="460"/>
    </location>
</feature>
<keyword evidence="5 7" id="KW-0472">Membrane</keyword>
<dbReference type="Pfam" id="PF07690">
    <property type="entry name" value="MFS_1"/>
    <property type="match status" value="1"/>
</dbReference>
<protein>
    <recommendedName>
        <fullName evidence="10">Major facilitator superfamily (MFS) profile domain-containing protein</fullName>
    </recommendedName>
</protein>
<keyword evidence="2" id="KW-0813">Transport</keyword>
<gene>
    <name evidence="8" type="ORF">WJX72_005779</name>
</gene>
<evidence type="ECO:0000313" key="9">
    <source>
        <dbReference type="Proteomes" id="UP001489004"/>
    </source>
</evidence>
<feature type="transmembrane region" description="Helical" evidence="7">
    <location>
        <begin position="203"/>
        <end position="225"/>
    </location>
</feature>
<feature type="region of interest" description="Disordered" evidence="6">
    <location>
        <begin position="346"/>
        <end position="468"/>
    </location>
</feature>
<dbReference type="AlphaFoldDB" id="A0AAW1QQL5"/>
<evidence type="ECO:0000256" key="5">
    <source>
        <dbReference type="ARBA" id="ARBA00023136"/>
    </source>
</evidence>
<evidence type="ECO:0000256" key="2">
    <source>
        <dbReference type="ARBA" id="ARBA00022448"/>
    </source>
</evidence>
<dbReference type="PANTHER" id="PTHR23504:SF117">
    <property type="entry name" value="MAJOR FACILITATOR SUPERFAMILY PROTEIN"/>
    <property type="match status" value="1"/>
</dbReference>
<evidence type="ECO:0000256" key="7">
    <source>
        <dbReference type="SAM" id="Phobius"/>
    </source>
</evidence>
<reference evidence="8 9" key="1">
    <citation type="journal article" date="2024" name="Nat. Commun.">
        <title>Phylogenomics reveals the evolutionary origins of lichenization in chlorophyte algae.</title>
        <authorList>
            <person name="Puginier C."/>
            <person name="Libourel C."/>
            <person name="Otte J."/>
            <person name="Skaloud P."/>
            <person name="Haon M."/>
            <person name="Grisel S."/>
            <person name="Petersen M."/>
            <person name="Berrin J.G."/>
            <person name="Delaux P.M."/>
            <person name="Dal Grande F."/>
            <person name="Keller J."/>
        </authorList>
    </citation>
    <scope>NUCLEOTIDE SEQUENCE [LARGE SCALE GENOMIC DNA]</scope>
    <source>
        <strain evidence="8 9">SAG 2043</strain>
    </source>
</reference>
<dbReference type="GO" id="GO:0016020">
    <property type="term" value="C:membrane"/>
    <property type="evidence" value="ECO:0007669"/>
    <property type="project" value="UniProtKB-SubCell"/>
</dbReference>
<dbReference type="InterPro" id="IPR001958">
    <property type="entry name" value="Tet-R_TetA/multi-R_MdtG-like"/>
</dbReference>
<name>A0AAW1QQL5_9CHLO</name>
<evidence type="ECO:0000256" key="4">
    <source>
        <dbReference type="ARBA" id="ARBA00022989"/>
    </source>
</evidence>
<feature type="compositionally biased region" description="Low complexity" evidence="6">
    <location>
        <begin position="370"/>
        <end position="382"/>
    </location>
</feature>
<evidence type="ECO:0008006" key="10">
    <source>
        <dbReference type="Google" id="ProtNLM"/>
    </source>
</evidence>
<organism evidence="8 9">
    <name type="scientific">[Myrmecia] bisecta</name>
    <dbReference type="NCBI Taxonomy" id="41462"/>
    <lineage>
        <taxon>Eukaryota</taxon>
        <taxon>Viridiplantae</taxon>
        <taxon>Chlorophyta</taxon>
        <taxon>core chlorophytes</taxon>
        <taxon>Trebouxiophyceae</taxon>
        <taxon>Trebouxiales</taxon>
        <taxon>Trebouxiaceae</taxon>
        <taxon>Myrmecia</taxon>
    </lineage>
</organism>
<feature type="transmembrane region" description="Helical" evidence="7">
    <location>
        <begin position="108"/>
        <end position="133"/>
    </location>
</feature>
<dbReference type="InterPro" id="IPR011701">
    <property type="entry name" value="MFS"/>
</dbReference>
<accession>A0AAW1QQL5</accession>
<dbReference type="InterPro" id="IPR036259">
    <property type="entry name" value="MFS_trans_sf"/>
</dbReference>